<name>A0A0G4IA71_9ALVE</name>
<gene>
    <name evidence="2" type="ORF">Cvel_12371</name>
</gene>
<reference evidence="2" key="1">
    <citation type="submission" date="2014-11" db="EMBL/GenBank/DDBJ databases">
        <authorList>
            <person name="Otto D Thomas"/>
            <person name="Naeem Raeece"/>
        </authorList>
    </citation>
    <scope>NUCLEOTIDE SEQUENCE</scope>
</reference>
<evidence type="ECO:0000313" key="2">
    <source>
        <dbReference type="EMBL" id="CEM53925.1"/>
    </source>
</evidence>
<dbReference type="PhylomeDB" id="A0A0G4IA71"/>
<accession>A0A0G4IA71</accession>
<evidence type="ECO:0000256" key="1">
    <source>
        <dbReference type="SAM" id="MobiDB-lite"/>
    </source>
</evidence>
<feature type="compositionally biased region" description="Polar residues" evidence="1">
    <location>
        <begin position="1"/>
        <end position="12"/>
    </location>
</feature>
<dbReference type="SUPFAM" id="SSF56219">
    <property type="entry name" value="DNase I-like"/>
    <property type="match status" value="1"/>
</dbReference>
<protein>
    <recommendedName>
        <fullName evidence="3">Endonuclease/exonuclease/phosphatase domain-containing protein</fullName>
    </recommendedName>
</protein>
<dbReference type="AlphaFoldDB" id="A0A0G4IA71"/>
<feature type="region of interest" description="Disordered" evidence="1">
    <location>
        <begin position="1"/>
        <end position="22"/>
    </location>
</feature>
<dbReference type="VEuPathDB" id="CryptoDB:Cvel_12371"/>
<sequence>MAGVASQESQLDQLGEAGGSVTSETEWEVVQMLDTCINEEGQRQDYVDWGPAFSYLWELADNLKHSEELRRASWRERKKVAERKVLAIIRARDGRVKIVTLNVSSLKAREEDGSLAHWLNDINCDIVILTETSEVMRDVSCEGWKGKNFSHREWYRRQLGTHKAAHDRELRTGGVCMSVLTSDSWGSVKGWE</sequence>
<dbReference type="EMBL" id="CDMZ01005740">
    <property type="protein sequence ID" value="CEM53925.1"/>
    <property type="molecule type" value="Genomic_DNA"/>
</dbReference>
<dbReference type="Gene3D" id="3.60.10.10">
    <property type="entry name" value="Endonuclease/exonuclease/phosphatase"/>
    <property type="match status" value="1"/>
</dbReference>
<proteinExistence type="predicted"/>
<organism evidence="2">
    <name type="scientific">Chromera velia CCMP2878</name>
    <dbReference type="NCBI Taxonomy" id="1169474"/>
    <lineage>
        <taxon>Eukaryota</taxon>
        <taxon>Sar</taxon>
        <taxon>Alveolata</taxon>
        <taxon>Colpodellida</taxon>
        <taxon>Chromeraceae</taxon>
        <taxon>Chromera</taxon>
    </lineage>
</organism>
<evidence type="ECO:0008006" key="3">
    <source>
        <dbReference type="Google" id="ProtNLM"/>
    </source>
</evidence>
<dbReference type="InterPro" id="IPR036691">
    <property type="entry name" value="Endo/exonu/phosph_ase_sf"/>
</dbReference>